<evidence type="ECO:0000313" key="3">
    <source>
        <dbReference type="Proteomes" id="UP001154078"/>
    </source>
</evidence>
<sequence length="147" mass="17153">MKYFIFFFCVWQIYGLYDNDFDIDCKGKTFENVTMTAYYPDYSGDSESGFLDKKGRKLRTLQDYLDDRTGYVTLAMDDDLGLPYGSDVCIPEINKHYGHRVRFQIRDSSLDLKGSGYERVDICVRSEMDSYDVSVNRKVTVVFVQNK</sequence>
<evidence type="ECO:0000313" key="2">
    <source>
        <dbReference type="EMBL" id="CAH0562358.1"/>
    </source>
</evidence>
<dbReference type="AlphaFoldDB" id="A0A9P0BGI6"/>
<proteinExistence type="predicted"/>
<dbReference type="OrthoDB" id="7752123at2759"/>
<organism evidence="2 3">
    <name type="scientific">Brassicogethes aeneus</name>
    <name type="common">Rape pollen beetle</name>
    <name type="synonym">Meligethes aeneus</name>
    <dbReference type="NCBI Taxonomy" id="1431903"/>
    <lineage>
        <taxon>Eukaryota</taxon>
        <taxon>Metazoa</taxon>
        <taxon>Ecdysozoa</taxon>
        <taxon>Arthropoda</taxon>
        <taxon>Hexapoda</taxon>
        <taxon>Insecta</taxon>
        <taxon>Pterygota</taxon>
        <taxon>Neoptera</taxon>
        <taxon>Endopterygota</taxon>
        <taxon>Coleoptera</taxon>
        <taxon>Polyphaga</taxon>
        <taxon>Cucujiformia</taxon>
        <taxon>Nitidulidae</taxon>
        <taxon>Meligethinae</taxon>
        <taxon>Brassicogethes</taxon>
    </lineage>
</organism>
<keyword evidence="1" id="KW-0732">Signal</keyword>
<name>A0A9P0BGI6_BRAAE</name>
<feature type="chain" id="PRO_5040173275" evidence="1">
    <location>
        <begin position="16"/>
        <end position="147"/>
    </location>
</feature>
<protein>
    <submittedName>
        <fullName evidence="2">Uncharacterized protein</fullName>
    </submittedName>
</protein>
<dbReference type="EMBL" id="OV121139">
    <property type="protein sequence ID" value="CAH0562358.1"/>
    <property type="molecule type" value="Genomic_DNA"/>
</dbReference>
<keyword evidence="3" id="KW-1185">Reference proteome</keyword>
<gene>
    <name evidence="2" type="ORF">MELIAE_LOCUS11487</name>
</gene>
<accession>A0A9P0BGI6</accession>
<feature type="signal peptide" evidence="1">
    <location>
        <begin position="1"/>
        <end position="15"/>
    </location>
</feature>
<dbReference type="Proteomes" id="UP001154078">
    <property type="component" value="Chromosome 8"/>
</dbReference>
<evidence type="ECO:0000256" key="1">
    <source>
        <dbReference type="SAM" id="SignalP"/>
    </source>
</evidence>
<reference evidence="2" key="1">
    <citation type="submission" date="2021-12" db="EMBL/GenBank/DDBJ databases">
        <authorList>
            <person name="King R."/>
        </authorList>
    </citation>
    <scope>NUCLEOTIDE SEQUENCE</scope>
</reference>